<evidence type="ECO:0000313" key="1">
    <source>
        <dbReference type="EMBL" id="RHX85301.1"/>
    </source>
</evidence>
<accession>A0A8B3CPN2</accession>
<dbReference type="AlphaFoldDB" id="A0A8B3CPN2"/>
<proteinExistence type="predicted"/>
<gene>
    <name evidence="1" type="ORF">DLM78_14405</name>
</gene>
<sequence>MENSSLLFENRPPFEFKKRTYPKEKKGGPHNSPLVPIWMDNLIKNTKEEEKKGRNLRFCIK</sequence>
<evidence type="ECO:0000313" key="2">
    <source>
        <dbReference type="Proteomes" id="UP000266669"/>
    </source>
</evidence>
<comment type="caution">
    <text evidence="1">The sequence shown here is derived from an EMBL/GenBank/DDBJ whole genome shotgun (WGS) entry which is preliminary data.</text>
</comment>
<organism evidence="1 2">
    <name type="scientific">Leptospira stimsonii</name>
    <dbReference type="NCBI Taxonomy" id="2202203"/>
    <lineage>
        <taxon>Bacteria</taxon>
        <taxon>Pseudomonadati</taxon>
        <taxon>Spirochaetota</taxon>
        <taxon>Spirochaetia</taxon>
        <taxon>Leptospirales</taxon>
        <taxon>Leptospiraceae</taxon>
        <taxon>Leptospira</taxon>
    </lineage>
</organism>
<dbReference type="Proteomes" id="UP000266669">
    <property type="component" value="Unassembled WGS sequence"/>
</dbReference>
<dbReference type="EMBL" id="QHCS01000003">
    <property type="protein sequence ID" value="RHX85301.1"/>
    <property type="molecule type" value="Genomic_DNA"/>
</dbReference>
<name>A0A8B3CPN2_9LEPT</name>
<protein>
    <submittedName>
        <fullName evidence="1">Uncharacterized protein</fullName>
    </submittedName>
</protein>
<reference evidence="2" key="1">
    <citation type="submission" date="2018-05" db="EMBL/GenBank/DDBJ databases">
        <title>Leptospira yasudae sp. nov. and Leptospira stimsonii sp. nov., two pathogenic species of the genus Leptospira isolated from environmental sources.</title>
        <authorList>
            <person name="Casanovas-Massana A."/>
            <person name="Hamond C."/>
            <person name="Santos L.A."/>
            <person name="Hacker K.P."/>
            <person name="Balassiano I."/>
            <person name="Medeiros M.A."/>
            <person name="Reis M.G."/>
            <person name="Ko A.I."/>
            <person name="Wunder E.A."/>
        </authorList>
    </citation>
    <scope>NUCLEOTIDE SEQUENCE [LARGE SCALE GENOMIC DNA]</scope>
    <source>
        <strain evidence="2">AMB6-RJ</strain>
    </source>
</reference>